<reference evidence="8 9" key="1">
    <citation type="submission" date="2017-01" db="EMBL/GenBank/DDBJ databases">
        <authorList>
            <person name="Mah S.A."/>
            <person name="Swanson W.J."/>
            <person name="Moy G.W."/>
            <person name="Vacquier V.D."/>
        </authorList>
    </citation>
    <scope>NUCLEOTIDE SEQUENCE [LARGE SCALE GENOMIC DNA]</scope>
    <source>
        <strain evidence="8 9">M9</strain>
    </source>
</reference>
<dbReference type="GO" id="GO:0005886">
    <property type="term" value="C:plasma membrane"/>
    <property type="evidence" value="ECO:0007669"/>
    <property type="project" value="TreeGrafter"/>
</dbReference>
<evidence type="ECO:0000256" key="7">
    <source>
        <dbReference type="SAM" id="Phobius"/>
    </source>
</evidence>
<keyword evidence="9" id="KW-1185">Reference proteome</keyword>
<evidence type="ECO:0000256" key="3">
    <source>
        <dbReference type="ARBA" id="ARBA00022448"/>
    </source>
</evidence>
<feature type="transmembrane region" description="Helical" evidence="7">
    <location>
        <begin position="109"/>
        <end position="128"/>
    </location>
</feature>
<feature type="transmembrane region" description="Helical" evidence="7">
    <location>
        <begin position="331"/>
        <end position="349"/>
    </location>
</feature>
<dbReference type="Proteomes" id="UP000223759">
    <property type="component" value="Unassembled WGS sequence"/>
</dbReference>
<dbReference type="STRING" id="233100.SAMN05216526_0932"/>
<feature type="transmembrane region" description="Helical" evidence="7">
    <location>
        <begin position="21"/>
        <end position="46"/>
    </location>
</feature>
<dbReference type="GO" id="GO:0042907">
    <property type="term" value="F:xanthine transmembrane transporter activity"/>
    <property type="evidence" value="ECO:0007669"/>
    <property type="project" value="TreeGrafter"/>
</dbReference>
<dbReference type="PANTHER" id="PTHR42810">
    <property type="entry name" value="PURINE PERMEASE C1399.01C-RELATED"/>
    <property type="match status" value="1"/>
</dbReference>
<dbReference type="Pfam" id="PF00860">
    <property type="entry name" value="Xan_ur_permease"/>
    <property type="match status" value="1"/>
</dbReference>
<keyword evidence="5 7" id="KW-1133">Transmembrane helix</keyword>
<comment type="subcellular location">
    <subcellularLocation>
        <location evidence="1">Membrane</location>
        <topology evidence="1">Multi-pass membrane protein</topology>
    </subcellularLocation>
</comment>
<feature type="transmembrane region" description="Helical" evidence="7">
    <location>
        <begin position="422"/>
        <end position="440"/>
    </location>
</feature>
<evidence type="ECO:0000256" key="5">
    <source>
        <dbReference type="ARBA" id="ARBA00022989"/>
    </source>
</evidence>
<feature type="transmembrane region" description="Helical" evidence="7">
    <location>
        <begin position="199"/>
        <end position="218"/>
    </location>
</feature>
<evidence type="ECO:0000256" key="2">
    <source>
        <dbReference type="ARBA" id="ARBA00008821"/>
    </source>
</evidence>
<feature type="transmembrane region" description="Helical" evidence="7">
    <location>
        <begin position="242"/>
        <end position="264"/>
    </location>
</feature>
<feature type="transmembrane region" description="Helical" evidence="7">
    <location>
        <begin position="58"/>
        <end position="76"/>
    </location>
</feature>
<evidence type="ECO:0000313" key="9">
    <source>
        <dbReference type="Proteomes" id="UP000223759"/>
    </source>
</evidence>
<dbReference type="OrthoDB" id="9805749at2"/>
<evidence type="ECO:0000313" key="8">
    <source>
        <dbReference type="EMBL" id="SIT68780.1"/>
    </source>
</evidence>
<feature type="transmembrane region" description="Helical" evidence="7">
    <location>
        <begin position="83"/>
        <end position="103"/>
    </location>
</feature>
<evidence type="ECO:0000256" key="1">
    <source>
        <dbReference type="ARBA" id="ARBA00004141"/>
    </source>
</evidence>
<gene>
    <name evidence="8" type="ORF">SAMN05216526_0932</name>
</gene>
<organism evidence="8 9">
    <name type="scientific">Ectothiorhodosinus mongolicus</name>
    <dbReference type="NCBI Taxonomy" id="233100"/>
    <lineage>
        <taxon>Bacteria</taxon>
        <taxon>Pseudomonadati</taxon>
        <taxon>Pseudomonadota</taxon>
        <taxon>Gammaproteobacteria</taxon>
        <taxon>Chromatiales</taxon>
        <taxon>Ectothiorhodospiraceae</taxon>
        <taxon>Ectothiorhodosinus</taxon>
    </lineage>
</organism>
<proteinExistence type="inferred from homology"/>
<feature type="transmembrane region" description="Helical" evidence="7">
    <location>
        <begin position="355"/>
        <end position="372"/>
    </location>
</feature>
<accession>A0A1R3VV44</accession>
<keyword evidence="4 7" id="KW-0812">Transmembrane</keyword>
<feature type="transmembrane region" description="Helical" evidence="7">
    <location>
        <begin position="140"/>
        <end position="162"/>
    </location>
</feature>
<comment type="similarity">
    <text evidence="2">Belongs to the nucleobase:cation symporter-2 (NCS2) (TC 2.A.40) family.</text>
</comment>
<evidence type="ECO:0000256" key="6">
    <source>
        <dbReference type="ARBA" id="ARBA00023136"/>
    </source>
</evidence>
<dbReference type="AlphaFoldDB" id="A0A1R3VV44"/>
<evidence type="ECO:0000256" key="4">
    <source>
        <dbReference type="ARBA" id="ARBA00022692"/>
    </source>
</evidence>
<dbReference type="InterPro" id="IPR006043">
    <property type="entry name" value="NCS2"/>
</dbReference>
<dbReference type="RefSeq" id="WP_076755367.1">
    <property type="nucleotide sequence ID" value="NZ_CP023018.1"/>
</dbReference>
<dbReference type="EMBL" id="FTPK01000002">
    <property type="protein sequence ID" value="SIT68780.1"/>
    <property type="molecule type" value="Genomic_DNA"/>
</dbReference>
<dbReference type="PANTHER" id="PTHR42810:SF2">
    <property type="entry name" value="PURINE PERMEASE C1399.01C-RELATED"/>
    <property type="match status" value="1"/>
</dbReference>
<feature type="transmembrane region" description="Helical" evidence="7">
    <location>
        <begin position="384"/>
        <end position="402"/>
    </location>
</feature>
<feature type="transmembrane region" description="Helical" evidence="7">
    <location>
        <begin position="174"/>
        <end position="192"/>
    </location>
</feature>
<name>A0A1R3VV44_9GAMM</name>
<sequence>MSKPPSEDANILYAVDDKPPHLLSALLGFQVVALILAFIVLIPVIALDAGGMDDNAKAWAVFATLMVSGSVTILQAKAIGPIGAGYVLFMGTSGAFIAVSVSALQAGGLPLLASLIIASSLVQFLFANRLGLLRKIITPTVGGTVVALIAVAVIPIALNMLNVRPENYAGTDSAAAWTAALTLVVILGLSFFGNKKWRLWGPVIGVVTGSIFAHFMGLTDLRALAEADFIGLPPASWPGIDLSFSTAFWVLLPGFIIVTVIGALETYGDGIAIQEVSRRGRNPTDYKAVQGAVSADGMGNLLSGLSGTLPNTTYSTSVSVVDLTGVAARRVGIYGGIILMLLAFSPKVSALLQSIPGPVGGVFLFFLIVLLFAHGIRLIVSDGLSFDSGIIFGVSLWMGYGFQAQGVFHELMPPMMAQLLDNGMTTGGLTAIALSLLLTLKRSKAHRLTVPAKASALPQIMSFAREKAEQADWRGDDVMRLELALEEAFLYQVEKAGEDNDFKIRLSLRKLDHKLEVEFVSAPAEDNLEAVIQNMQTDSDFSADDLRLRLLAGMVEKLSHEQFNQQDYLSLVIAQKREVQRLS</sequence>
<protein>
    <submittedName>
        <fullName evidence="8">Nucleobase:cation symporter-2, NCS2 family/xanthine permease XanP</fullName>
    </submittedName>
</protein>
<keyword evidence="3" id="KW-0813">Transport</keyword>
<keyword evidence="6 7" id="KW-0472">Membrane</keyword>